<dbReference type="Gene3D" id="3.30.1070.10">
    <property type="entry name" value="Cell division topological specificity factor MinE"/>
    <property type="match status" value="1"/>
</dbReference>
<name>A0A1W1HGR9_9BACT</name>
<accession>A0A1W1HGR9</accession>
<reference evidence="5 6" key="1">
    <citation type="submission" date="2017-03" db="EMBL/GenBank/DDBJ databases">
        <authorList>
            <person name="Afonso C.L."/>
            <person name="Miller P.J."/>
            <person name="Scott M.A."/>
            <person name="Spackman E."/>
            <person name="Goraichik I."/>
            <person name="Dimitrov K.M."/>
            <person name="Suarez D.L."/>
            <person name="Swayne D.E."/>
        </authorList>
    </citation>
    <scope>NUCLEOTIDE SEQUENCE [LARGE SCALE GENOMIC DNA]</scope>
    <source>
        <strain evidence="5">PRJEB14757</strain>
    </source>
</reference>
<comment type="function">
    <text evidence="3 4">Prevents the cell division inhibition by proteins MinC and MinD at internal division sites while permitting inhibition at polar sites. This ensures cell division at the proper site by restricting the formation of a division septum at the midpoint of the long axis of the cell.</text>
</comment>
<dbReference type="GO" id="GO:0032955">
    <property type="term" value="P:regulation of division septum assembly"/>
    <property type="evidence" value="ECO:0007669"/>
    <property type="project" value="InterPro"/>
</dbReference>
<proteinExistence type="inferred from homology"/>
<evidence type="ECO:0000256" key="2">
    <source>
        <dbReference type="ARBA" id="ARBA00020112"/>
    </source>
</evidence>
<evidence type="ECO:0000256" key="3">
    <source>
        <dbReference type="ARBA" id="ARBA00025265"/>
    </source>
</evidence>
<dbReference type="InterPro" id="IPR036707">
    <property type="entry name" value="MinE_sf"/>
</dbReference>
<organism evidence="5 6">
    <name type="scientific">Desulfamplus magnetovallimortis</name>
    <dbReference type="NCBI Taxonomy" id="1246637"/>
    <lineage>
        <taxon>Bacteria</taxon>
        <taxon>Pseudomonadati</taxon>
        <taxon>Thermodesulfobacteriota</taxon>
        <taxon>Desulfobacteria</taxon>
        <taxon>Desulfobacterales</taxon>
        <taxon>Desulfobacteraceae</taxon>
        <taxon>Desulfamplus</taxon>
    </lineage>
</organism>
<dbReference type="GO" id="GO:0051301">
    <property type="term" value="P:cell division"/>
    <property type="evidence" value="ECO:0007669"/>
    <property type="project" value="UniProtKB-KW"/>
</dbReference>
<keyword evidence="4" id="KW-0131">Cell cycle</keyword>
<dbReference type="STRING" id="1246637.MTBBW1_400043"/>
<evidence type="ECO:0000313" key="5">
    <source>
        <dbReference type="EMBL" id="SLM31636.1"/>
    </source>
</evidence>
<keyword evidence="4 5" id="KW-0132">Cell division</keyword>
<gene>
    <name evidence="4 5" type="primary">minE</name>
    <name evidence="5" type="ORF">MTBBW1_400043</name>
</gene>
<evidence type="ECO:0000256" key="1">
    <source>
        <dbReference type="ARBA" id="ARBA00008168"/>
    </source>
</evidence>
<dbReference type="SUPFAM" id="SSF55229">
    <property type="entry name" value="Cell division protein MinE topological specificity domain"/>
    <property type="match status" value="1"/>
</dbReference>
<dbReference type="EMBL" id="FWEV01000282">
    <property type="protein sequence ID" value="SLM31636.1"/>
    <property type="molecule type" value="Genomic_DNA"/>
</dbReference>
<dbReference type="NCBIfam" id="TIGR01215">
    <property type="entry name" value="minE"/>
    <property type="match status" value="1"/>
</dbReference>
<dbReference type="AlphaFoldDB" id="A0A1W1HGR9"/>
<dbReference type="HAMAP" id="MF_00262">
    <property type="entry name" value="MinE"/>
    <property type="match status" value="1"/>
</dbReference>
<dbReference type="Proteomes" id="UP000191931">
    <property type="component" value="Unassembled WGS sequence"/>
</dbReference>
<dbReference type="Pfam" id="PF03776">
    <property type="entry name" value="MinE"/>
    <property type="match status" value="1"/>
</dbReference>
<protein>
    <recommendedName>
        <fullName evidence="2 4">Cell division topological specificity factor</fullName>
    </recommendedName>
</protein>
<comment type="similarity">
    <text evidence="1 4">Belongs to the MinE family.</text>
</comment>
<evidence type="ECO:0000313" key="6">
    <source>
        <dbReference type="Proteomes" id="UP000191931"/>
    </source>
</evidence>
<dbReference type="RefSeq" id="WP_080800567.1">
    <property type="nucleotide sequence ID" value="NZ_LT828541.1"/>
</dbReference>
<dbReference type="OrthoDB" id="9796578at2"/>
<keyword evidence="6" id="KW-1185">Reference proteome</keyword>
<evidence type="ECO:0000256" key="4">
    <source>
        <dbReference type="HAMAP-Rule" id="MF_00262"/>
    </source>
</evidence>
<sequence>MLHGLMRKFSGKQSPKETAKKRLQFALVYDKLEINDTTLTSLQNDIVEVISKYFEIDTKALQLEVQRDQDLSALVFNTPILCVKKNRGFKPQESKK</sequence>
<dbReference type="InterPro" id="IPR005527">
    <property type="entry name" value="MinE"/>
</dbReference>